<keyword evidence="3" id="KW-1185">Reference proteome</keyword>
<dbReference type="AlphaFoldDB" id="G2P3C7"/>
<sequence length="77" mass="7647">MELRGSGLAESVATAESAPAFPSAVYEADLVVTAVSGGKAVLDVDRLRPGTVVVDDSSRTVSTPHAPSPGCAGSAMC</sequence>
<evidence type="ECO:0000256" key="1">
    <source>
        <dbReference type="SAM" id="MobiDB-lite"/>
    </source>
</evidence>
<name>G2P3C7_STRV4</name>
<dbReference type="EMBL" id="CP002994">
    <property type="protein sequence ID" value="AEM83001.1"/>
    <property type="molecule type" value="Genomic_DNA"/>
</dbReference>
<dbReference type="RefSeq" id="WP_014056499.1">
    <property type="nucleotide sequence ID" value="NC_015957.1"/>
</dbReference>
<reference evidence="2" key="1">
    <citation type="submission" date="2011-08" db="EMBL/GenBank/DDBJ databases">
        <title>Complete sequence of chromosome of Streptomyces violaceusniger Tu 4113.</title>
        <authorList>
            <consortium name="US DOE Joint Genome Institute"/>
            <person name="Lucas S."/>
            <person name="Han J."/>
            <person name="Lapidus A."/>
            <person name="Cheng J.-F."/>
            <person name="Goodwin L."/>
            <person name="Pitluck S."/>
            <person name="Peters L."/>
            <person name="Ivanova N."/>
            <person name="Daligault H."/>
            <person name="Detter J.C."/>
            <person name="Han C."/>
            <person name="Tapia R."/>
            <person name="Land M."/>
            <person name="Hauser L."/>
            <person name="Kyrpides N."/>
            <person name="Ivanova N."/>
            <person name="Pagani I."/>
            <person name="Hagen A."/>
            <person name="Katz L."/>
            <person name="Fiedler H.-P."/>
            <person name="Keasling J."/>
            <person name="Fortman J."/>
            <person name="Woyke T."/>
        </authorList>
    </citation>
    <scope>NUCLEOTIDE SEQUENCE [LARGE SCALE GENOMIC DNA]</scope>
    <source>
        <strain evidence="2">Tu 4113</strain>
    </source>
</reference>
<evidence type="ECO:0008006" key="4">
    <source>
        <dbReference type="Google" id="ProtNLM"/>
    </source>
</evidence>
<feature type="region of interest" description="Disordered" evidence="1">
    <location>
        <begin position="55"/>
        <end position="77"/>
    </location>
</feature>
<evidence type="ECO:0000313" key="2">
    <source>
        <dbReference type="EMBL" id="AEM83001.1"/>
    </source>
</evidence>
<evidence type="ECO:0000313" key="3">
    <source>
        <dbReference type="Proteomes" id="UP000008703"/>
    </source>
</evidence>
<dbReference type="Proteomes" id="UP000008703">
    <property type="component" value="Chromosome"/>
</dbReference>
<dbReference type="KEGG" id="svl:Strvi_3316"/>
<organism evidence="2 3">
    <name type="scientific">Streptomyces violaceusniger (strain Tu 4113)</name>
    <dbReference type="NCBI Taxonomy" id="653045"/>
    <lineage>
        <taxon>Bacteria</taxon>
        <taxon>Bacillati</taxon>
        <taxon>Actinomycetota</taxon>
        <taxon>Actinomycetes</taxon>
        <taxon>Kitasatosporales</taxon>
        <taxon>Streptomycetaceae</taxon>
        <taxon>Streptomyces</taxon>
        <taxon>Streptomyces violaceusniger group</taxon>
    </lineage>
</organism>
<accession>G2P3C7</accession>
<gene>
    <name evidence="2" type="ORF">Strvi_3316</name>
</gene>
<proteinExistence type="predicted"/>
<dbReference type="HOGENOM" id="CLU_2636682_0_0_11"/>
<protein>
    <recommendedName>
        <fullName evidence="4">Alanine dehydrogenase/pyridine nucleotide transhydrogenase NAD(H)-binding domain-containing protein</fullName>
    </recommendedName>
</protein>